<evidence type="ECO:0000313" key="9">
    <source>
        <dbReference type="Proteomes" id="UP000024635"/>
    </source>
</evidence>
<evidence type="ECO:0000256" key="6">
    <source>
        <dbReference type="SAM" id="Phobius"/>
    </source>
</evidence>
<feature type="domain" description="Protein kinase" evidence="7">
    <location>
        <begin position="1"/>
        <end position="202"/>
    </location>
</feature>
<feature type="region of interest" description="Disordered" evidence="5">
    <location>
        <begin position="252"/>
        <end position="277"/>
    </location>
</feature>
<dbReference type="GO" id="GO:0022857">
    <property type="term" value="F:transmembrane transporter activity"/>
    <property type="evidence" value="ECO:0007669"/>
    <property type="project" value="InterPro"/>
</dbReference>
<proteinExistence type="predicted"/>
<dbReference type="PROSITE" id="PS50011">
    <property type="entry name" value="PROTEIN_KINASE_DOM"/>
    <property type="match status" value="1"/>
</dbReference>
<evidence type="ECO:0000313" key="8">
    <source>
        <dbReference type="EMBL" id="EYC40134.1"/>
    </source>
</evidence>
<feature type="transmembrane region" description="Helical" evidence="6">
    <location>
        <begin position="674"/>
        <end position="693"/>
    </location>
</feature>
<sequence>MNSLQFLVMGLVGKSLEDIRRSILFRNYSKPTAMNASLQTLQSVWDLHDVGYLHRDIKPQNFAIGLGENEKVIYMLDFGIARKYRYGDTKQVKVARIAVKFLGTIRFASRACHLGIEQGRKDDLETWLYMLFDLFDDESLPWKRAVNKNQVITMKDKFFKLEYSKSFKVVPSEVQRIVKYIDGMAYADEPDYLYIQNSLKTIARERKIDPEKQLDWIGKTAKKKEEVEVKLVYKTRSDSELLKIFLQESSETSSDNRNTGESDGSDSDDKKKVKKNELDSRKTPWPAIYACAFVHCLTGVQMSIYFMSTWQYLSEVDRTATMDFFGWVVAAGSLGCALANPLFGFWNQRSGSTKIPVCFGFSVSAMGNLIYALLPLFPSGIKWAMLIARFSTGFGAGTLGVLRSFVATASTRRSRIRAVSLGTAGFTSGLSVGPAIQICFIPLGREGFYIGPVIFNMYTAAAFFMFGVSILSIILVQTFFVEHYVGIISDEEKKEDPFLVIPKFDRIAVLLLFYMWWMLCGVASTEGLAAPITIAMYNWTNEEAILYNGIVQIVSCGVSTITYTLIGSTRIGTWDRRLILAMGLSGFFFAHFCHYPLPFYEGPLTRPPIVNGTVVADAGGCSYQYDWCDYTPRVPMGLYLFNFGILQGMAYPLISAPSNTLLSEILGPRKQGTIQGLFAFTGSMAQFIVPIFSTSLFEMSGYKYIMVYHLIIIAFAALMAFILRKRLVPLELTPTIGKATKYKRGTFYRM</sequence>
<comment type="caution">
    <text evidence="8">The sequence shown here is derived from an EMBL/GenBank/DDBJ whole genome shotgun (WGS) entry which is preliminary data.</text>
</comment>
<feature type="transmembrane region" description="Helical" evidence="6">
    <location>
        <begin position="545"/>
        <end position="566"/>
    </location>
</feature>
<feature type="transmembrane region" description="Helical" evidence="6">
    <location>
        <begin position="578"/>
        <end position="597"/>
    </location>
</feature>
<accession>A0A016WJZ5</accession>
<gene>
    <name evidence="8" type="primary">Acey_s0627.g811</name>
    <name evidence="8" type="synonym">Acey-W01B6.3</name>
    <name evidence="8" type="ORF">Y032_0627g811</name>
</gene>
<evidence type="ECO:0000256" key="5">
    <source>
        <dbReference type="SAM" id="MobiDB-lite"/>
    </source>
</evidence>
<feature type="transmembrane region" description="Helical" evidence="6">
    <location>
        <begin position="284"/>
        <end position="304"/>
    </location>
</feature>
<dbReference type="EMBL" id="JARK01000227">
    <property type="protein sequence ID" value="EYC40134.1"/>
    <property type="molecule type" value="Genomic_DNA"/>
</dbReference>
<feature type="transmembrane region" description="Helical" evidence="6">
    <location>
        <begin position="418"/>
        <end position="443"/>
    </location>
</feature>
<feature type="transmembrane region" description="Helical" evidence="6">
    <location>
        <begin position="636"/>
        <end position="654"/>
    </location>
</feature>
<feature type="compositionally biased region" description="Polar residues" evidence="5">
    <location>
        <begin position="252"/>
        <end position="261"/>
    </location>
</feature>
<keyword evidence="4 6" id="KW-0472">Membrane</keyword>
<dbReference type="AlphaFoldDB" id="A0A016WJZ5"/>
<feature type="transmembrane region" description="Helical" evidence="6">
    <location>
        <begin position="507"/>
        <end position="525"/>
    </location>
</feature>
<reference evidence="9" key="1">
    <citation type="journal article" date="2015" name="Nat. Genet.">
        <title>The genome and transcriptome of the zoonotic hookworm Ancylostoma ceylanicum identify infection-specific gene families.</title>
        <authorList>
            <person name="Schwarz E.M."/>
            <person name="Hu Y."/>
            <person name="Antoshechkin I."/>
            <person name="Miller M.M."/>
            <person name="Sternberg P.W."/>
            <person name="Aroian R.V."/>
        </authorList>
    </citation>
    <scope>NUCLEOTIDE SEQUENCE</scope>
    <source>
        <strain evidence="9">HY135</strain>
    </source>
</reference>
<evidence type="ECO:0000259" key="7">
    <source>
        <dbReference type="PROSITE" id="PS50011"/>
    </source>
</evidence>
<dbReference type="Gene3D" id="1.10.510.10">
    <property type="entry name" value="Transferase(Phosphotransferase) domain 1"/>
    <property type="match status" value="1"/>
</dbReference>
<dbReference type="InterPro" id="IPR000719">
    <property type="entry name" value="Prot_kinase_dom"/>
</dbReference>
<feature type="transmembrane region" description="Helical" evidence="6">
    <location>
        <begin position="324"/>
        <end position="343"/>
    </location>
</feature>
<dbReference type="InterPro" id="IPR036259">
    <property type="entry name" value="MFS_trans_sf"/>
</dbReference>
<evidence type="ECO:0000256" key="4">
    <source>
        <dbReference type="ARBA" id="ARBA00023136"/>
    </source>
</evidence>
<dbReference type="Gene3D" id="1.20.1250.20">
    <property type="entry name" value="MFS general substrate transporter like domains"/>
    <property type="match status" value="1"/>
</dbReference>
<keyword evidence="9" id="KW-1185">Reference proteome</keyword>
<dbReference type="InterPro" id="IPR051068">
    <property type="entry name" value="MFS_Domain-Containing_Protein"/>
</dbReference>
<dbReference type="Pfam" id="PF00069">
    <property type="entry name" value="Pkinase"/>
    <property type="match status" value="1"/>
</dbReference>
<dbReference type="GO" id="GO:0005765">
    <property type="term" value="C:lysosomal membrane"/>
    <property type="evidence" value="ECO:0007669"/>
    <property type="project" value="TreeGrafter"/>
</dbReference>
<dbReference type="PANTHER" id="PTHR23510:SF5">
    <property type="entry name" value="MFS DOMAIN-CONTAINING PROTEIN"/>
    <property type="match status" value="1"/>
</dbReference>
<comment type="subcellular location">
    <subcellularLocation>
        <location evidence="1">Membrane</location>
        <topology evidence="1">Multi-pass membrane protein</topology>
    </subcellularLocation>
</comment>
<dbReference type="GO" id="GO:0004672">
    <property type="term" value="F:protein kinase activity"/>
    <property type="evidence" value="ECO:0007669"/>
    <property type="project" value="InterPro"/>
</dbReference>
<dbReference type="PANTHER" id="PTHR23510">
    <property type="entry name" value="INNER MEMBRANE TRANSPORT PROTEIN YAJR"/>
    <property type="match status" value="1"/>
</dbReference>
<dbReference type="OrthoDB" id="370281at2759"/>
<feature type="compositionally biased region" description="Basic and acidic residues" evidence="5">
    <location>
        <begin position="267"/>
        <end position="277"/>
    </location>
</feature>
<dbReference type="SUPFAM" id="SSF56112">
    <property type="entry name" value="Protein kinase-like (PK-like)"/>
    <property type="match status" value="1"/>
</dbReference>
<organism evidence="8 9">
    <name type="scientific">Ancylostoma ceylanicum</name>
    <dbReference type="NCBI Taxonomy" id="53326"/>
    <lineage>
        <taxon>Eukaryota</taxon>
        <taxon>Metazoa</taxon>
        <taxon>Ecdysozoa</taxon>
        <taxon>Nematoda</taxon>
        <taxon>Chromadorea</taxon>
        <taxon>Rhabditida</taxon>
        <taxon>Rhabditina</taxon>
        <taxon>Rhabditomorpha</taxon>
        <taxon>Strongyloidea</taxon>
        <taxon>Ancylostomatidae</taxon>
        <taxon>Ancylostomatinae</taxon>
        <taxon>Ancylostoma</taxon>
    </lineage>
</organism>
<dbReference type="SUPFAM" id="SSF103473">
    <property type="entry name" value="MFS general substrate transporter"/>
    <property type="match status" value="1"/>
</dbReference>
<evidence type="ECO:0000256" key="2">
    <source>
        <dbReference type="ARBA" id="ARBA00022692"/>
    </source>
</evidence>
<feature type="transmembrane region" description="Helical" evidence="6">
    <location>
        <begin position="355"/>
        <end position="377"/>
    </location>
</feature>
<dbReference type="Pfam" id="PF07690">
    <property type="entry name" value="MFS_1"/>
    <property type="match status" value="2"/>
</dbReference>
<evidence type="ECO:0000256" key="3">
    <source>
        <dbReference type="ARBA" id="ARBA00022989"/>
    </source>
</evidence>
<feature type="transmembrane region" description="Helical" evidence="6">
    <location>
        <begin position="705"/>
        <end position="723"/>
    </location>
</feature>
<keyword evidence="2 6" id="KW-0812">Transmembrane</keyword>
<dbReference type="STRING" id="53326.A0A016WJZ5"/>
<keyword evidence="3 6" id="KW-1133">Transmembrane helix</keyword>
<feature type="transmembrane region" description="Helical" evidence="6">
    <location>
        <begin position="463"/>
        <end position="486"/>
    </location>
</feature>
<name>A0A016WJZ5_9BILA</name>
<feature type="transmembrane region" description="Helical" evidence="6">
    <location>
        <begin position="383"/>
        <end position="406"/>
    </location>
</feature>
<evidence type="ECO:0000256" key="1">
    <source>
        <dbReference type="ARBA" id="ARBA00004141"/>
    </source>
</evidence>
<dbReference type="CDD" id="cd17326">
    <property type="entry name" value="MFS_MFSD8"/>
    <property type="match status" value="1"/>
</dbReference>
<dbReference type="InterPro" id="IPR011009">
    <property type="entry name" value="Kinase-like_dom_sf"/>
</dbReference>
<dbReference type="InterPro" id="IPR011701">
    <property type="entry name" value="MFS"/>
</dbReference>
<dbReference type="GO" id="GO:0005524">
    <property type="term" value="F:ATP binding"/>
    <property type="evidence" value="ECO:0007669"/>
    <property type="project" value="InterPro"/>
</dbReference>
<dbReference type="Proteomes" id="UP000024635">
    <property type="component" value="Unassembled WGS sequence"/>
</dbReference>
<protein>
    <recommendedName>
        <fullName evidence="7">Protein kinase domain-containing protein</fullName>
    </recommendedName>
</protein>